<evidence type="ECO:0000256" key="2">
    <source>
        <dbReference type="ARBA" id="ARBA00006472"/>
    </source>
</evidence>
<dbReference type="PANTHER" id="PTHR12599:SF0">
    <property type="entry name" value="PTERIN-4-ALPHA-CARBINOLAMINE DEHYDRATASE"/>
    <property type="match status" value="1"/>
</dbReference>
<evidence type="ECO:0000313" key="5">
    <source>
        <dbReference type="EMBL" id="SVB53735.1"/>
    </source>
</evidence>
<dbReference type="InterPro" id="IPR036428">
    <property type="entry name" value="PCD_sf"/>
</dbReference>
<sequence>MTDRLNDESIDGWLAGRKGWKRKGEALSKEFQFLSFRDSIVFINRIASLADELDHHPGIYIQYTTVQLSLTTHSAHGLTDKDLLLAERIDFATSSR</sequence>
<protein>
    <recommendedName>
        <fullName evidence="3">4a-hydroxytetrahydrobiopterin dehydratase</fullName>
        <ecNumber evidence="3">4.2.1.96</ecNumber>
    </recommendedName>
</protein>
<dbReference type="HAMAP" id="MF_00434">
    <property type="entry name" value="Pterin_4_alpha"/>
    <property type="match status" value="1"/>
</dbReference>
<comment type="similarity">
    <text evidence="2">Belongs to the pterin-4-alpha-carbinolamine dehydratase family.</text>
</comment>
<accession>A0A382ETI7</accession>
<dbReference type="GO" id="GO:0006729">
    <property type="term" value="P:tetrahydrobiopterin biosynthetic process"/>
    <property type="evidence" value="ECO:0007669"/>
    <property type="project" value="InterPro"/>
</dbReference>
<gene>
    <name evidence="5" type="ORF">METZ01_LOCUS206589</name>
</gene>
<dbReference type="NCBIfam" id="NF002017">
    <property type="entry name" value="PRK00823.1-2"/>
    <property type="match status" value="1"/>
</dbReference>
<organism evidence="5">
    <name type="scientific">marine metagenome</name>
    <dbReference type="NCBI Taxonomy" id="408172"/>
    <lineage>
        <taxon>unclassified sequences</taxon>
        <taxon>metagenomes</taxon>
        <taxon>ecological metagenomes</taxon>
    </lineage>
</organism>
<reference evidence="5" key="1">
    <citation type="submission" date="2018-05" db="EMBL/GenBank/DDBJ databases">
        <authorList>
            <person name="Lanie J.A."/>
            <person name="Ng W.-L."/>
            <person name="Kazmierczak K.M."/>
            <person name="Andrzejewski T.M."/>
            <person name="Davidsen T.M."/>
            <person name="Wayne K.J."/>
            <person name="Tettelin H."/>
            <person name="Glass J.I."/>
            <person name="Rusch D."/>
            <person name="Podicherti R."/>
            <person name="Tsui H.-C.T."/>
            <person name="Winkler M.E."/>
        </authorList>
    </citation>
    <scope>NUCLEOTIDE SEQUENCE</scope>
</reference>
<evidence type="ECO:0000256" key="1">
    <source>
        <dbReference type="ARBA" id="ARBA00001554"/>
    </source>
</evidence>
<dbReference type="EMBL" id="UINC01046119">
    <property type="protein sequence ID" value="SVB53735.1"/>
    <property type="molecule type" value="Genomic_DNA"/>
</dbReference>
<evidence type="ECO:0000256" key="3">
    <source>
        <dbReference type="ARBA" id="ARBA00013252"/>
    </source>
</evidence>
<dbReference type="CDD" id="cd00488">
    <property type="entry name" value="PCD_DCoH"/>
    <property type="match status" value="1"/>
</dbReference>
<dbReference type="PANTHER" id="PTHR12599">
    <property type="entry name" value="PTERIN-4-ALPHA-CARBINOLAMINE DEHYDRATASE"/>
    <property type="match status" value="1"/>
</dbReference>
<proteinExistence type="inferred from homology"/>
<dbReference type="SUPFAM" id="SSF55248">
    <property type="entry name" value="PCD-like"/>
    <property type="match status" value="1"/>
</dbReference>
<keyword evidence="4" id="KW-0456">Lyase</keyword>
<dbReference type="InterPro" id="IPR001533">
    <property type="entry name" value="Pterin_deHydtase"/>
</dbReference>
<comment type="catalytic activity">
    <reaction evidence="1">
        <text>(4aS,6R)-4a-hydroxy-L-erythro-5,6,7,8-tetrahydrobiopterin = (6R)-L-erythro-6,7-dihydrobiopterin + H2O</text>
        <dbReference type="Rhea" id="RHEA:11920"/>
        <dbReference type="ChEBI" id="CHEBI:15377"/>
        <dbReference type="ChEBI" id="CHEBI:15642"/>
        <dbReference type="ChEBI" id="CHEBI:43120"/>
        <dbReference type="EC" id="4.2.1.96"/>
    </reaction>
</comment>
<dbReference type="AlphaFoldDB" id="A0A382ETI7"/>
<dbReference type="GO" id="GO:0008124">
    <property type="term" value="F:4-alpha-hydroxytetrahydrobiopterin dehydratase activity"/>
    <property type="evidence" value="ECO:0007669"/>
    <property type="project" value="UniProtKB-EC"/>
</dbReference>
<dbReference type="EC" id="4.2.1.96" evidence="3"/>
<dbReference type="Gene3D" id="3.30.1360.20">
    <property type="entry name" value="Transcriptional coactivator/pterin dehydratase"/>
    <property type="match status" value="1"/>
</dbReference>
<evidence type="ECO:0000256" key="4">
    <source>
        <dbReference type="ARBA" id="ARBA00023239"/>
    </source>
</evidence>
<name>A0A382ETI7_9ZZZZ</name>
<dbReference type="Pfam" id="PF01329">
    <property type="entry name" value="Pterin_4a"/>
    <property type="match status" value="1"/>
</dbReference>